<accession>A0A4R2JCL6</accession>
<proteinExistence type="predicted"/>
<dbReference type="EMBL" id="SLWU01000050">
    <property type="protein sequence ID" value="TCO54546.1"/>
    <property type="molecule type" value="Genomic_DNA"/>
</dbReference>
<evidence type="ECO:0000313" key="2">
    <source>
        <dbReference type="Proteomes" id="UP000294886"/>
    </source>
</evidence>
<dbReference type="Proteomes" id="UP000294886">
    <property type="component" value="Unassembled WGS sequence"/>
</dbReference>
<name>A0A4R2JCL6_9THEO</name>
<reference evidence="1 2" key="1">
    <citation type="submission" date="2019-03" db="EMBL/GenBank/DDBJ databases">
        <title>Genomic Encyclopedia of Type Strains, Phase IV (KMG-IV): sequencing the most valuable type-strain genomes for metagenomic binning, comparative biology and taxonomic classification.</title>
        <authorList>
            <person name="Goeker M."/>
        </authorList>
    </citation>
    <scope>NUCLEOTIDE SEQUENCE [LARGE SCALE GENOMIC DNA]</scope>
    <source>
        <strain evidence="1 2">DSM 13054</strain>
    </source>
</reference>
<dbReference type="AlphaFoldDB" id="A0A4R2JCL6"/>
<protein>
    <submittedName>
        <fullName evidence="1">Uncharacterized protein</fullName>
    </submittedName>
</protein>
<evidence type="ECO:0000313" key="1">
    <source>
        <dbReference type="EMBL" id="TCO54546.1"/>
    </source>
</evidence>
<comment type="caution">
    <text evidence="1">The sequence shown here is derived from an EMBL/GenBank/DDBJ whole genome shotgun (WGS) entry which is preliminary data.</text>
</comment>
<gene>
    <name evidence="1" type="ORF">EV203_1507</name>
</gene>
<organism evidence="1 2">
    <name type="scientific">Caldanaerobacter subterraneus</name>
    <dbReference type="NCBI Taxonomy" id="911092"/>
    <lineage>
        <taxon>Bacteria</taxon>
        <taxon>Bacillati</taxon>
        <taxon>Bacillota</taxon>
        <taxon>Clostridia</taxon>
        <taxon>Thermoanaerobacterales</taxon>
        <taxon>Thermoanaerobacteraceae</taxon>
        <taxon>Caldanaerobacter</taxon>
    </lineage>
</organism>
<sequence>MEQRSKLFTPVTNGCIKTVFKIRAIFLKEFLPRKNIDKADRIICTG</sequence>